<gene>
    <name evidence="1" type="ORF">BcDW1_2127</name>
</gene>
<dbReference type="EMBL" id="KB707755">
    <property type="protein sequence ID" value="EMR89256.1"/>
    <property type="molecule type" value="Genomic_DNA"/>
</dbReference>
<dbReference type="AlphaFoldDB" id="M7U052"/>
<evidence type="ECO:0000313" key="1">
    <source>
        <dbReference type="EMBL" id="EMR89256.1"/>
    </source>
</evidence>
<dbReference type="OrthoDB" id="4232626at2759"/>
<dbReference type="Proteomes" id="UP000012045">
    <property type="component" value="Unassembled WGS sequence"/>
</dbReference>
<protein>
    <submittedName>
        <fullName evidence="1">Uncharacterized protein</fullName>
    </submittedName>
</protein>
<proteinExistence type="predicted"/>
<reference evidence="2" key="1">
    <citation type="journal article" date="2013" name="Genome Announc.">
        <title>Draft genome sequence of Botrytis cinerea BcDW1, inoculum for noble rot of grape berries.</title>
        <authorList>
            <person name="Blanco-Ulate B."/>
            <person name="Allen G."/>
            <person name="Powell A.L."/>
            <person name="Cantu D."/>
        </authorList>
    </citation>
    <scope>NUCLEOTIDE SEQUENCE [LARGE SCALE GENOMIC DNA]</scope>
    <source>
        <strain evidence="2">BcDW1</strain>
    </source>
</reference>
<dbReference type="HOGENOM" id="CLU_1199629_0_0_1"/>
<evidence type="ECO:0000313" key="2">
    <source>
        <dbReference type="Proteomes" id="UP000012045"/>
    </source>
</evidence>
<organism evidence="1 2">
    <name type="scientific">Botryotinia fuckeliana (strain BcDW1)</name>
    <name type="common">Noble rot fungus</name>
    <name type="synonym">Botrytis cinerea</name>
    <dbReference type="NCBI Taxonomy" id="1290391"/>
    <lineage>
        <taxon>Eukaryota</taxon>
        <taxon>Fungi</taxon>
        <taxon>Dikarya</taxon>
        <taxon>Ascomycota</taxon>
        <taxon>Pezizomycotina</taxon>
        <taxon>Leotiomycetes</taxon>
        <taxon>Helotiales</taxon>
        <taxon>Sclerotiniaceae</taxon>
        <taxon>Botrytis</taxon>
    </lineage>
</organism>
<sequence>MISAATVGVAELVKNRPVKSEDTKVVVSVTERSQRDLTKRFDETDIDWGVIERQLIKWAELFCAGHELQKHEDVPEDIREQLYAEEQQWLERRQRTSNTSTASFPPINIANVLPPHAYQMPLETSPARTLPSNLPPTLVPVTRLDISGPRDLAVKNYIHWQQSKVNDDILKVEFRKACDITLADGLDLEQVYEDRHRTFFIDKGVKGGIARRFVDDIDQWAKRHRRAETEE</sequence>
<name>M7U052_BOTF1</name>
<accession>M7U052</accession>
<dbReference type="STRING" id="1290391.M7U052"/>